<dbReference type="GO" id="GO:0004497">
    <property type="term" value="F:monooxygenase activity"/>
    <property type="evidence" value="ECO:0007669"/>
    <property type="project" value="UniProtKB-KW"/>
</dbReference>
<dbReference type="InterPro" id="IPR007138">
    <property type="entry name" value="ABM_dom"/>
</dbReference>
<evidence type="ECO:0000259" key="1">
    <source>
        <dbReference type="Pfam" id="PF03992"/>
    </source>
</evidence>
<dbReference type="Proteomes" id="UP000523079">
    <property type="component" value="Unassembled WGS sequence"/>
</dbReference>
<dbReference type="EMBL" id="JACGWT010000002">
    <property type="protein sequence ID" value="MBA8793719.1"/>
    <property type="molecule type" value="Genomic_DNA"/>
</dbReference>
<name>A0A7W3IR62_9ACTN</name>
<dbReference type="Pfam" id="PF03992">
    <property type="entry name" value="ABM"/>
    <property type="match status" value="1"/>
</dbReference>
<dbReference type="InterPro" id="IPR050744">
    <property type="entry name" value="AI-2_Isomerase_LsrG"/>
</dbReference>
<keyword evidence="2" id="KW-0503">Monooxygenase</keyword>
<evidence type="ECO:0000313" key="3">
    <source>
        <dbReference type="Proteomes" id="UP000523079"/>
    </source>
</evidence>
<gene>
    <name evidence="2" type="ORF">FHX74_001324</name>
</gene>
<dbReference type="SUPFAM" id="SSF54909">
    <property type="entry name" value="Dimeric alpha+beta barrel"/>
    <property type="match status" value="1"/>
</dbReference>
<dbReference type="RefSeq" id="WP_182559297.1">
    <property type="nucleotide sequence ID" value="NZ_JACGWT010000002.1"/>
</dbReference>
<evidence type="ECO:0000313" key="2">
    <source>
        <dbReference type="EMBL" id="MBA8793719.1"/>
    </source>
</evidence>
<proteinExistence type="predicted"/>
<organism evidence="2 3">
    <name type="scientific">Microlunatus kandeliicorticis</name>
    <dbReference type="NCBI Taxonomy" id="1759536"/>
    <lineage>
        <taxon>Bacteria</taxon>
        <taxon>Bacillati</taxon>
        <taxon>Actinomycetota</taxon>
        <taxon>Actinomycetes</taxon>
        <taxon>Propionibacteriales</taxon>
        <taxon>Propionibacteriaceae</taxon>
        <taxon>Microlunatus</taxon>
    </lineage>
</organism>
<keyword evidence="2" id="KW-0560">Oxidoreductase</keyword>
<feature type="domain" description="ABM" evidence="1">
    <location>
        <begin position="1"/>
        <end position="73"/>
    </location>
</feature>
<dbReference type="Gene3D" id="3.30.70.100">
    <property type="match status" value="1"/>
</dbReference>
<dbReference type="InterPro" id="IPR011008">
    <property type="entry name" value="Dimeric_a/b-barrel"/>
</dbReference>
<protein>
    <submittedName>
        <fullName evidence="2">Quinol monooxygenase YgiN</fullName>
    </submittedName>
</protein>
<accession>A0A7W3IR62</accession>
<dbReference type="PANTHER" id="PTHR33336:SF3">
    <property type="entry name" value="ABM DOMAIN-CONTAINING PROTEIN"/>
    <property type="match status" value="1"/>
</dbReference>
<dbReference type="AlphaFoldDB" id="A0A7W3IR62"/>
<reference evidence="2 3" key="1">
    <citation type="submission" date="2020-07" db="EMBL/GenBank/DDBJ databases">
        <title>Sequencing the genomes of 1000 actinobacteria strains.</title>
        <authorList>
            <person name="Klenk H.-P."/>
        </authorList>
    </citation>
    <scope>NUCLEOTIDE SEQUENCE [LARGE SCALE GENOMIC DNA]</scope>
    <source>
        <strain evidence="2 3">DSM 100723</strain>
    </source>
</reference>
<keyword evidence="3" id="KW-1185">Reference proteome</keyword>
<dbReference type="PANTHER" id="PTHR33336">
    <property type="entry name" value="QUINOL MONOOXYGENASE YGIN-RELATED"/>
    <property type="match status" value="1"/>
</dbReference>
<sequence length="110" mass="12395">MIFIVVKFTAKPEYADTFPEKVRAFTEATRAEPGNLWFEWSKSLEEEGVYVLVEAFRDGAAGDHVNSQHFKDATDPEHGLPQYLAKTPDIVSQSLEGVEGWSKMGEMQID</sequence>
<comment type="caution">
    <text evidence="2">The sequence shown here is derived from an EMBL/GenBank/DDBJ whole genome shotgun (WGS) entry which is preliminary data.</text>
</comment>